<dbReference type="RefSeq" id="WP_188478987.1">
    <property type="nucleotide sequence ID" value="NZ_BMFJ01000002.1"/>
</dbReference>
<dbReference type="InterPro" id="IPR001034">
    <property type="entry name" value="DeoR_HTH"/>
</dbReference>
<dbReference type="EMBL" id="BMFJ01000002">
    <property type="protein sequence ID" value="GGE43697.1"/>
    <property type="molecule type" value="Genomic_DNA"/>
</dbReference>
<keyword evidence="2" id="KW-0804">Transcription</keyword>
<dbReference type="PROSITE" id="PS52050">
    <property type="entry name" value="WYL"/>
    <property type="match status" value="1"/>
</dbReference>
<dbReference type="InterPro" id="IPR036388">
    <property type="entry name" value="WH-like_DNA-bd_sf"/>
</dbReference>
<dbReference type="Gene3D" id="1.10.10.10">
    <property type="entry name" value="Winged helix-like DNA-binding domain superfamily/Winged helix DNA-binding domain"/>
    <property type="match status" value="1"/>
</dbReference>
<dbReference type="InterPro" id="IPR013196">
    <property type="entry name" value="HTH_11"/>
</dbReference>
<dbReference type="GO" id="GO:0003677">
    <property type="term" value="F:DNA binding"/>
    <property type="evidence" value="ECO:0007669"/>
    <property type="project" value="UniProtKB-KW"/>
</dbReference>
<protein>
    <submittedName>
        <fullName evidence="4">DNA-binding transcriptional regulator</fullName>
    </submittedName>
</protein>
<proteinExistence type="predicted"/>
<dbReference type="PANTHER" id="PTHR34580">
    <property type="match status" value="1"/>
</dbReference>
<dbReference type="GO" id="GO:0003700">
    <property type="term" value="F:DNA-binding transcription factor activity"/>
    <property type="evidence" value="ECO:0007669"/>
    <property type="project" value="InterPro"/>
</dbReference>
<dbReference type="AlphaFoldDB" id="A0A917AD78"/>
<dbReference type="InterPro" id="IPR026881">
    <property type="entry name" value="WYL_dom"/>
</dbReference>
<dbReference type="InterPro" id="IPR051534">
    <property type="entry name" value="CBASS_pafABC_assoc_protein"/>
</dbReference>
<sequence length="235" mass="26482">MRRADRLFQIVQYLRGGRLTTAAQLAERLEVSERTIYRDIADLVGSGVPVEGEAGVGYVMRAGYDLPPLMFTQDEIVALVAGARLIRAWGGMAMAAAAEEALVKINAVMPDGARARAERVQVHAIDFSGMSEEVRARLDLVEGAINGRVLLKTDYEDEEGRQSSRVLRPLGLYFWGKVWTLVAWCELREDFRSFRVDRFSHIAEGGRFREERGRSLKDYYDMQAARGFRRDGSCQ</sequence>
<evidence type="ECO:0000256" key="1">
    <source>
        <dbReference type="ARBA" id="ARBA00023015"/>
    </source>
</evidence>
<comment type="caution">
    <text evidence="4">The sequence shown here is derived from an EMBL/GenBank/DDBJ whole genome shotgun (WGS) entry which is preliminary data.</text>
</comment>
<feature type="domain" description="HTH deoR-type" evidence="3">
    <location>
        <begin position="3"/>
        <end position="58"/>
    </location>
</feature>
<reference evidence="5" key="1">
    <citation type="journal article" date="2019" name="Int. J. Syst. Evol. Microbiol.">
        <title>The Global Catalogue of Microorganisms (GCM) 10K type strain sequencing project: providing services to taxonomists for standard genome sequencing and annotation.</title>
        <authorList>
            <consortium name="The Broad Institute Genomics Platform"/>
            <consortium name="The Broad Institute Genome Sequencing Center for Infectious Disease"/>
            <person name="Wu L."/>
            <person name="Ma J."/>
        </authorList>
    </citation>
    <scope>NUCLEOTIDE SEQUENCE [LARGE SCALE GENOMIC DNA]</scope>
    <source>
        <strain evidence="5">CGMCC 1.12664</strain>
    </source>
</reference>
<dbReference type="Pfam" id="PF13280">
    <property type="entry name" value="WYL"/>
    <property type="match status" value="1"/>
</dbReference>
<evidence type="ECO:0000313" key="5">
    <source>
        <dbReference type="Proteomes" id="UP000612855"/>
    </source>
</evidence>
<dbReference type="Pfam" id="PF08279">
    <property type="entry name" value="HTH_11"/>
    <property type="match status" value="1"/>
</dbReference>
<keyword evidence="5" id="KW-1185">Reference proteome</keyword>
<gene>
    <name evidence="4" type="ORF">GCM10011360_33720</name>
</gene>
<dbReference type="PROSITE" id="PS51000">
    <property type="entry name" value="HTH_DEOR_2"/>
    <property type="match status" value="1"/>
</dbReference>
<evidence type="ECO:0000256" key="2">
    <source>
        <dbReference type="ARBA" id="ARBA00023163"/>
    </source>
</evidence>
<organism evidence="4 5">
    <name type="scientific">Primorskyibacter flagellatus</name>
    <dbReference type="NCBI Taxonomy" id="1387277"/>
    <lineage>
        <taxon>Bacteria</taxon>
        <taxon>Pseudomonadati</taxon>
        <taxon>Pseudomonadota</taxon>
        <taxon>Alphaproteobacteria</taxon>
        <taxon>Rhodobacterales</taxon>
        <taxon>Roseobacteraceae</taxon>
        <taxon>Primorskyibacter</taxon>
    </lineage>
</organism>
<name>A0A917AD78_9RHOB</name>
<accession>A0A917AD78</accession>
<dbReference type="InterPro" id="IPR036390">
    <property type="entry name" value="WH_DNA-bd_sf"/>
</dbReference>
<dbReference type="SUPFAM" id="SSF46785">
    <property type="entry name" value="Winged helix' DNA-binding domain"/>
    <property type="match status" value="1"/>
</dbReference>
<dbReference type="Proteomes" id="UP000612855">
    <property type="component" value="Unassembled WGS sequence"/>
</dbReference>
<keyword evidence="4" id="KW-0238">DNA-binding</keyword>
<keyword evidence="1" id="KW-0805">Transcription regulation</keyword>
<evidence type="ECO:0000259" key="3">
    <source>
        <dbReference type="PROSITE" id="PS51000"/>
    </source>
</evidence>
<dbReference type="PANTHER" id="PTHR34580:SF3">
    <property type="entry name" value="PROTEIN PAFB"/>
    <property type="match status" value="1"/>
</dbReference>
<evidence type="ECO:0000313" key="4">
    <source>
        <dbReference type="EMBL" id="GGE43697.1"/>
    </source>
</evidence>